<evidence type="ECO:0000256" key="1">
    <source>
        <dbReference type="ARBA" id="ARBA00022801"/>
    </source>
</evidence>
<dbReference type="InterPro" id="IPR050300">
    <property type="entry name" value="GDXG_lipolytic_enzyme"/>
</dbReference>
<evidence type="ECO:0000259" key="2">
    <source>
        <dbReference type="Pfam" id="PF20434"/>
    </source>
</evidence>
<reference evidence="3" key="1">
    <citation type="submission" date="2018-05" db="EMBL/GenBank/DDBJ databases">
        <authorList>
            <person name="Lanie J.A."/>
            <person name="Ng W.-L."/>
            <person name="Kazmierczak K.M."/>
            <person name="Andrzejewski T.M."/>
            <person name="Davidsen T.M."/>
            <person name="Wayne K.J."/>
            <person name="Tettelin H."/>
            <person name="Glass J.I."/>
            <person name="Rusch D."/>
            <person name="Podicherti R."/>
            <person name="Tsui H.-C.T."/>
            <person name="Winkler M.E."/>
        </authorList>
    </citation>
    <scope>NUCLEOTIDE SEQUENCE</scope>
</reference>
<dbReference type="EMBL" id="UINC01132476">
    <property type="protein sequence ID" value="SVD14822.1"/>
    <property type="molecule type" value="Genomic_DNA"/>
</dbReference>
<keyword evidence="1" id="KW-0378">Hydrolase</keyword>
<dbReference type="PANTHER" id="PTHR48081">
    <property type="entry name" value="AB HYDROLASE SUPERFAMILY PROTEIN C4A8.06C"/>
    <property type="match status" value="1"/>
</dbReference>
<proteinExistence type="predicted"/>
<feature type="non-terminal residue" evidence="3">
    <location>
        <position position="216"/>
    </location>
</feature>
<dbReference type="SUPFAM" id="SSF53474">
    <property type="entry name" value="alpha/beta-Hydrolases"/>
    <property type="match status" value="1"/>
</dbReference>
<name>A0A382SZ29_9ZZZZ</name>
<dbReference type="InterPro" id="IPR029058">
    <property type="entry name" value="AB_hydrolase_fold"/>
</dbReference>
<dbReference type="Gene3D" id="3.40.50.1820">
    <property type="entry name" value="alpha/beta hydrolase"/>
    <property type="match status" value="1"/>
</dbReference>
<dbReference type="InterPro" id="IPR049492">
    <property type="entry name" value="BD-FAE-like_dom"/>
</dbReference>
<sequence>MAFNWRNHDDETIEYHFNPRLTIPDAMDLLQAMPDIAASARMSLDGSIDIRYGKRPKETLDVFPATTEVMGDPPPALIFIHGGYWRMMDKSDHSHVASDMVQSGVTHISLNYDLCPEVTLDDIVDEIRNAIIFIYKNSAKLGVDRDRLFLSGHSAGGHLTGMMLKENWVLHGLPADVLKGALPLSPVFEPEAVIHTSINEDVRLNIEMAQRNNVLA</sequence>
<feature type="domain" description="BD-FAE-like" evidence="2">
    <location>
        <begin position="71"/>
        <end position="163"/>
    </location>
</feature>
<accession>A0A382SZ29</accession>
<dbReference type="GO" id="GO:0016787">
    <property type="term" value="F:hydrolase activity"/>
    <property type="evidence" value="ECO:0007669"/>
    <property type="project" value="UniProtKB-KW"/>
</dbReference>
<protein>
    <recommendedName>
        <fullName evidence="2">BD-FAE-like domain-containing protein</fullName>
    </recommendedName>
</protein>
<dbReference type="AlphaFoldDB" id="A0A382SZ29"/>
<dbReference type="PANTHER" id="PTHR48081:SF33">
    <property type="entry name" value="KYNURENINE FORMAMIDASE"/>
    <property type="match status" value="1"/>
</dbReference>
<evidence type="ECO:0000313" key="3">
    <source>
        <dbReference type="EMBL" id="SVD14822.1"/>
    </source>
</evidence>
<dbReference type="Pfam" id="PF20434">
    <property type="entry name" value="BD-FAE"/>
    <property type="match status" value="1"/>
</dbReference>
<gene>
    <name evidence="3" type="ORF">METZ01_LOCUS367676</name>
</gene>
<organism evidence="3">
    <name type="scientific">marine metagenome</name>
    <dbReference type="NCBI Taxonomy" id="408172"/>
    <lineage>
        <taxon>unclassified sequences</taxon>
        <taxon>metagenomes</taxon>
        <taxon>ecological metagenomes</taxon>
    </lineage>
</organism>